<evidence type="ECO:0000256" key="9">
    <source>
        <dbReference type="SAM" id="Phobius"/>
    </source>
</evidence>
<feature type="domain" description="EamA" evidence="10">
    <location>
        <begin position="151"/>
        <end position="280"/>
    </location>
</feature>
<feature type="transmembrane region" description="Helical" evidence="9">
    <location>
        <begin position="239"/>
        <end position="259"/>
    </location>
</feature>
<dbReference type="AlphaFoldDB" id="A0A397B291"/>
<evidence type="ECO:0000256" key="8">
    <source>
        <dbReference type="SAM" id="MobiDB-lite"/>
    </source>
</evidence>
<dbReference type="Proteomes" id="UP000265427">
    <property type="component" value="Unassembled WGS sequence"/>
</dbReference>
<feature type="transmembrane region" description="Helical" evidence="9">
    <location>
        <begin position="148"/>
        <end position="165"/>
    </location>
</feature>
<feature type="transmembrane region" description="Helical" evidence="9">
    <location>
        <begin position="7"/>
        <end position="25"/>
    </location>
</feature>
<proteinExistence type="inferred from homology"/>
<evidence type="ECO:0000313" key="11">
    <source>
        <dbReference type="EMBL" id="RHY12269.1"/>
    </source>
</evidence>
<feature type="transmembrane region" description="Helical" evidence="9">
    <location>
        <begin position="214"/>
        <end position="232"/>
    </location>
</feature>
<feature type="transmembrane region" description="Helical" evidence="9">
    <location>
        <begin position="265"/>
        <end position="283"/>
    </location>
</feature>
<feature type="transmembrane region" description="Helical" evidence="9">
    <location>
        <begin position="97"/>
        <end position="118"/>
    </location>
</feature>
<feature type="transmembrane region" description="Helical" evidence="9">
    <location>
        <begin position="41"/>
        <end position="61"/>
    </location>
</feature>
<name>A0A397B291_APHAT</name>
<keyword evidence="6 9" id="KW-1133">Transmembrane helix</keyword>
<comment type="similarity">
    <text evidence="2">Belongs to the EamA transporter family.</text>
</comment>
<evidence type="ECO:0000259" key="10">
    <source>
        <dbReference type="Pfam" id="PF00892"/>
    </source>
</evidence>
<feature type="transmembrane region" description="Helical" evidence="9">
    <location>
        <begin position="73"/>
        <end position="91"/>
    </location>
</feature>
<keyword evidence="5 9" id="KW-0812">Transmembrane</keyword>
<dbReference type="InterPro" id="IPR000620">
    <property type="entry name" value="EamA_dom"/>
</dbReference>
<feature type="domain" description="EamA" evidence="10">
    <location>
        <begin position="6"/>
        <end position="142"/>
    </location>
</feature>
<evidence type="ECO:0000256" key="6">
    <source>
        <dbReference type="ARBA" id="ARBA00022989"/>
    </source>
</evidence>
<dbReference type="Pfam" id="PF00892">
    <property type="entry name" value="EamA"/>
    <property type="match status" value="2"/>
</dbReference>
<evidence type="ECO:0000256" key="3">
    <source>
        <dbReference type="ARBA" id="ARBA00022448"/>
    </source>
</evidence>
<dbReference type="EMBL" id="QUTE01013047">
    <property type="protein sequence ID" value="RHZ05493.1"/>
    <property type="molecule type" value="Genomic_DNA"/>
</dbReference>
<evidence type="ECO:0000256" key="1">
    <source>
        <dbReference type="ARBA" id="ARBA00004651"/>
    </source>
</evidence>
<dbReference type="InterPro" id="IPR037185">
    <property type="entry name" value="EmrE-like"/>
</dbReference>
<dbReference type="EMBL" id="QUSZ01004877">
    <property type="protein sequence ID" value="RHY12269.1"/>
    <property type="molecule type" value="Genomic_DNA"/>
</dbReference>
<keyword evidence="7 9" id="KW-0472">Membrane</keyword>
<evidence type="ECO:0000313" key="13">
    <source>
        <dbReference type="Proteomes" id="UP000265427"/>
    </source>
</evidence>
<protein>
    <recommendedName>
        <fullName evidence="10">EamA domain-containing protein</fullName>
    </recommendedName>
</protein>
<dbReference type="VEuPathDB" id="FungiDB:H257_12129"/>
<evidence type="ECO:0000313" key="14">
    <source>
        <dbReference type="Proteomes" id="UP000266196"/>
    </source>
</evidence>
<feature type="transmembrane region" description="Helical" evidence="9">
    <location>
        <begin position="125"/>
        <end position="142"/>
    </location>
</feature>
<dbReference type="NCBIfam" id="TIGR00688">
    <property type="entry name" value="rarD"/>
    <property type="match status" value="1"/>
</dbReference>
<keyword evidence="3" id="KW-0813">Transport</keyword>
<reference evidence="13 14" key="1">
    <citation type="submission" date="2018-08" db="EMBL/GenBank/DDBJ databases">
        <title>Aphanomyces genome sequencing and annotation.</title>
        <authorList>
            <person name="Minardi D."/>
            <person name="Oidtmann B."/>
            <person name="Van Der Giezen M."/>
            <person name="Studholme D.J."/>
        </authorList>
    </citation>
    <scope>NUCLEOTIDE SEQUENCE [LARGE SCALE GENOMIC DNA]</scope>
    <source>
        <strain evidence="12 14">197901</strain>
        <strain evidence="11 13">Kv</strain>
    </source>
</reference>
<comment type="subcellular location">
    <subcellularLocation>
        <location evidence="1">Cell membrane</location>
        <topology evidence="1">Multi-pass membrane protein</topology>
    </subcellularLocation>
</comment>
<dbReference type="GO" id="GO:0005886">
    <property type="term" value="C:plasma membrane"/>
    <property type="evidence" value="ECO:0007669"/>
    <property type="project" value="UniProtKB-SubCell"/>
</dbReference>
<feature type="region of interest" description="Disordered" evidence="8">
    <location>
        <begin position="308"/>
        <end position="331"/>
    </location>
</feature>
<evidence type="ECO:0000256" key="4">
    <source>
        <dbReference type="ARBA" id="ARBA00022475"/>
    </source>
</evidence>
<evidence type="ECO:0000256" key="2">
    <source>
        <dbReference type="ARBA" id="ARBA00007362"/>
    </source>
</evidence>
<dbReference type="SUPFAM" id="SSF103481">
    <property type="entry name" value="Multidrug resistance efflux transporter EmrE"/>
    <property type="match status" value="2"/>
</dbReference>
<dbReference type="PANTHER" id="PTHR22911">
    <property type="entry name" value="ACYL-MALONYL CONDENSING ENZYME-RELATED"/>
    <property type="match status" value="1"/>
</dbReference>
<dbReference type="PANTHER" id="PTHR22911:SF137">
    <property type="entry name" value="SOLUTE CARRIER FAMILY 35 MEMBER G2-RELATED"/>
    <property type="match status" value="1"/>
</dbReference>
<feature type="transmembrane region" description="Helical" evidence="9">
    <location>
        <begin position="177"/>
        <end position="194"/>
    </location>
</feature>
<keyword evidence="4" id="KW-1003">Cell membrane</keyword>
<evidence type="ECO:0000256" key="5">
    <source>
        <dbReference type="ARBA" id="ARBA00022692"/>
    </source>
</evidence>
<accession>A0A397B291</accession>
<evidence type="ECO:0000313" key="12">
    <source>
        <dbReference type="EMBL" id="RHZ05493.1"/>
    </source>
</evidence>
<dbReference type="Proteomes" id="UP000266196">
    <property type="component" value="Unassembled WGS sequence"/>
</dbReference>
<organism evidence="11 13">
    <name type="scientific">Aphanomyces astaci</name>
    <name type="common">Crayfish plague agent</name>
    <dbReference type="NCBI Taxonomy" id="112090"/>
    <lineage>
        <taxon>Eukaryota</taxon>
        <taxon>Sar</taxon>
        <taxon>Stramenopiles</taxon>
        <taxon>Oomycota</taxon>
        <taxon>Saprolegniomycetes</taxon>
        <taxon>Saprolegniales</taxon>
        <taxon>Verrucalvaceae</taxon>
        <taxon>Aphanomyces</taxon>
    </lineage>
</organism>
<sequence>MQQFHVGVCFGVFAYVIWGCSAIYWKQLTTIPAMQLLCHRIVWAFPIAFAVLYFHGLASATTSAACKWSVLRFYALSGTLLGINLFVSIWATNAGYIVEMSLGYFMSPLVSVFLGVVVLREKLRLWQWIAVTLAVCGVATVTFLYGKFPWIALVLAFDFGFYALMAKKAPLKSVQGIALEFAYLSVPCWIYLIVQEGQGQGAFGHSAVSNDVLMVGLGVLTVTPQLLFSTAIKYIPMTIMGLLQFIGPTLNVLIGIFLYHEPFETTKAIGFAQVWVALVIYTLDTFRSQRKAAADELLVPDSHPDDAVGDVATGASSDSDVPPTPLPGHELDMSVEVYRPLGDKANV</sequence>
<gene>
    <name evidence="12" type="ORF">DYB31_000489</name>
    <name evidence="11" type="ORF">DYB36_002647</name>
</gene>
<comment type="caution">
    <text evidence="11">The sequence shown here is derived from an EMBL/GenBank/DDBJ whole genome shotgun (WGS) entry which is preliminary data.</text>
</comment>
<evidence type="ECO:0000256" key="7">
    <source>
        <dbReference type="ARBA" id="ARBA00023136"/>
    </source>
</evidence>
<dbReference type="InterPro" id="IPR004626">
    <property type="entry name" value="RarD"/>
</dbReference>